<dbReference type="Proteomes" id="UP000822688">
    <property type="component" value="Chromosome 2"/>
</dbReference>
<accession>A0A8T0ITQ9</accession>
<reference evidence="2" key="1">
    <citation type="submission" date="2020-06" db="EMBL/GenBank/DDBJ databases">
        <title>WGS assembly of Ceratodon purpureus strain R40.</title>
        <authorList>
            <person name="Carey S.B."/>
            <person name="Jenkins J."/>
            <person name="Shu S."/>
            <person name="Lovell J.T."/>
            <person name="Sreedasyam A."/>
            <person name="Maumus F."/>
            <person name="Tiley G.P."/>
            <person name="Fernandez-Pozo N."/>
            <person name="Barry K."/>
            <person name="Chen C."/>
            <person name="Wang M."/>
            <person name="Lipzen A."/>
            <person name="Daum C."/>
            <person name="Saski C.A."/>
            <person name="Payton A.C."/>
            <person name="Mcbreen J.C."/>
            <person name="Conrad R.E."/>
            <person name="Kollar L.M."/>
            <person name="Olsson S."/>
            <person name="Huttunen S."/>
            <person name="Landis J.B."/>
            <person name="Wickett N.J."/>
            <person name="Johnson M.G."/>
            <person name="Rensing S.A."/>
            <person name="Grimwood J."/>
            <person name="Schmutz J."/>
            <person name="Mcdaniel S.F."/>
        </authorList>
    </citation>
    <scope>NUCLEOTIDE SEQUENCE</scope>
    <source>
        <strain evidence="2">R40</strain>
    </source>
</reference>
<evidence type="ECO:0000313" key="2">
    <source>
        <dbReference type="EMBL" id="KAG0586379.1"/>
    </source>
</evidence>
<organism evidence="2 3">
    <name type="scientific">Ceratodon purpureus</name>
    <name type="common">Fire moss</name>
    <name type="synonym">Dicranum purpureum</name>
    <dbReference type="NCBI Taxonomy" id="3225"/>
    <lineage>
        <taxon>Eukaryota</taxon>
        <taxon>Viridiplantae</taxon>
        <taxon>Streptophyta</taxon>
        <taxon>Embryophyta</taxon>
        <taxon>Bryophyta</taxon>
        <taxon>Bryophytina</taxon>
        <taxon>Bryopsida</taxon>
        <taxon>Dicranidae</taxon>
        <taxon>Pseudoditrichales</taxon>
        <taxon>Ditrichaceae</taxon>
        <taxon>Ceratodon</taxon>
    </lineage>
</organism>
<dbReference type="EMBL" id="CM026422">
    <property type="protein sequence ID" value="KAG0586379.1"/>
    <property type="molecule type" value="Genomic_DNA"/>
</dbReference>
<evidence type="ECO:0000256" key="1">
    <source>
        <dbReference type="SAM" id="MobiDB-lite"/>
    </source>
</evidence>
<gene>
    <name evidence="2" type="ORF">KC19_2G086200</name>
</gene>
<keyword evidence="3" id="KW-1185">Reference proteome</keyword>
<feature type="non-terminal residue" evidence="2">
    <location>
        <position position="73"/>
    </location>
</feature>
<proteinExistence type="predicted"/>
<sequence length="73" mass="8101">MPKISSATPPPLPLLHNRPTPSCRHIPRPIHPLPIPLNPWSRRRRIPAAAWLSAKLETQQLGFMASNLGEVLG</sequence>
<evidence type="ECO:0000313" key="3">
    <source>
        <dbReference type="Proteomes" id="UP000822688"/>
    </source>
</evidence>
<dbReference type="AlphaFoldDB" id="A0A8T0ITQ9"/>
<name>A0A8T0ITQ9_CERPU</name>
<feature type="region of interest" description="Disordered" evidence="1">
    <location>
        <begin position="1"/>
        <end position="27"/>
    </location>
</feature>
<protein>
    <submittedName>
        <fullName evidence="2">Uncharacterized protein</fullName>
    </submittedName>
</protein>
<comment type="caution">
    <text evidence="2">The sequence shown here is derived from an EMBL/GenBank/DDBJ whole genome shotgun (WGS) entry which is preliminary data.</text>
</comment>